<dbReference type="PANTHER" id="PTHR48081">
    <property type="entry name" value="AB HYDROLASE SUPERFAMILY PROTEIN C4A8.06C"/>
    <property type="match status" value="1"/>
</dbReference>
<dbReference type="InterPro" id="IPR049492">
    <property type="entry name" value="BD-FAE-like_dom"/>
</dbReference>
<gene>
    <name evidence="3" type="ORF">QRT05_11005</name>
</gene>
<dbReference type="SUPFAM" id="SSF53474">
    <property type="entry name" value="alpha/beta-Hydrolases"/>
    <property type="match status" value="1"/>
</dbReference>
<dbReference type="InterPro" id="IPR029058">
    <property type="entry name" value="AB_hydrolase_fold"/>
</dbReference>
<evidence type="ECO:0000256" key="1">
    <source>
        <dbReference type="ARBA" id="ARBA00022801"/>
    </source>
</evidence>
<dbReference type="Pfam" id="PF20434">
    <property type="entry name" value="BD-FAE"/>
    <property type="match status" value="1"/>
</dbReference>
<dbReference type="Proteomes" id="UP001321453">
    <property type="component" value="Unassembled WGS sequence"/>
</dbReference>
<proteinExistence type="predicted"/>
<dbReference type="RefSeq" id="WP_289447275.1">
    <property type="nucleotide sequence ID" value="NZ_JAUCGR010000002.1"/>
</dbReference>
<accession>A0ABT7S8C3</accession>
<protein>
    <submittedName>
        <fullName evidence="3">Alpha/beta hydrolase</fullName>
    </submittedName>
</protein>
<sequence length="257" mass="26629">MQPDVVVPYGPHADQVVDLHLPDRRDAPLVCLLHGGFWRAAYDRMHVRVVVDALTAAGYAVANVEYRRVGSGGGWPGTFDDVAAALDAVPAMLAERLPGRANTGSIVYVGHSAGGHLALWAALRSPAPRVLGVVPLAPVADLGAAHALGLSRGAVSELLGGSPTDVPDRYSAADPMALGRPHARAVVLHGERDDVAPLALSQAYAARTGVELRALPGIGHFELIDPTSSAWPAVRTAIDDVAQSGREPSGMGPTVAP</sequence>
<keyword evidence="1 3" id="KW-0378">Hydrolase</keyword>
<dbReference type="GO" id="GO:0016787">
    <property type="term" value="F:hydrolase activity"/>
    <property type="evidence" value="ECO:0007669"/>
    <property type="project" value="UniProtKB-KW"/>
</dbReference>
<comment type="caution">
    <text evidence="3">The sequence shown here is derived from an EMBL/GenBank/DDBJ whole genome shotgun (WGS) entry which is preliminary data.</text>
</comment>
<dbReference type="InterPro" id="IPR050300">
    <property type="entry name" value="GDXG_lipolytic_enzyme"/>
</dbReference>
<feature type="domain" description="BD-FAE-like" evidence="2">
    <location>
        <begin position="18"/>
        <end position="204"/>
    </location>
</feature>
<keyword evidence="4" id="KW-1185">Reference proteome</keyword>
<name>A0ABT7S8C3_9CELL</name>
<reference evidence="3 4" key="1">
    <citation type="submission" date="2023-06" db="EMBL/GenBank/DDBJ databases">
        <title>Cellulomonas sp. MW9 Whole genome sequence.</title>
        <authorList>
            <person name="Park S."/>
        </authorList>
    </citation>
    <scope>NUCLEOTIDE SEQUENCE [LARGE SCALE GENOMIC DNA]</scope>
    <source>
        <strain evidence="3 4">MW9</strain>
    </source>
</reference>
<evidence type="ECO:0000313" key="4">
    <source>
        <dbReference type="Proteomes" id="UP001321453"/>
    </source>
</evidence>
<dbReference type="EMBL" id="JAUCGR010000002">
    <property type="protein sequence ID" value="MDM7831863.1"/>
    <property type="molecule type" value="Genomic_DNA"/>
</dbReference>
<dbReference type="Gene3D" id="3.40.50.1820">
    <property type="entry name" value="alpha/beta hydrolase"/>
    <property type="match status" value="1"/>
</dbReference>
<evidence type="ECO:0000259" key="2">
    <source>
        <dbReference type="Pfam" id="PF20434"/>
    </source>
</evidence>
<evidence type="ECO:0000313" key="3">
    <source>
        <dbReference type="EMBL" id="MDM7831863.1"/>
    </source>
</evidence>
<organism evidence="3 4">
    <name type="scientific">Cellulomonas edaphi</name>
    <dbReference type="NCBI Taxonomy" id="3053468"/>
    <lineage>
        <taxon>Bacteria</taxon>
        <taxon>Bacillati</taxon>
        <taxon>Actinomycetota</taxon>
        <taxon>Actinomycetes</taxon>
        <taxon>Micrococcales</taxon>
        <taxon>Cellulomonadaceae</taxon>
        <taxon>Cellulomonas</taxon>
    </lineage>
</organism>